<organism evidence="1 2">
    <name type="scientific">Angiostrongylus cantonensis</name>
    <name type="common">Rat lungworm</name>
    <dbReference type="NCBI Taxonomy" id="6313"/>
    <lineage>
        <taxon>Eukaryota</taxon>
        <taxon>Metazoa</taxon>
        <taxon>Ecdysozoa</taxon>
        <taxon>Nematoda</taxon>
        <taxon>Chromadorea</taxon>
        <taxon>Rhabditida</taxon>
        <taxon>Rhabditina</taxon>
        <taxon>Rhabditomorpha</taxon>
        <taxon>Strongyloidea</taxon>
        <taxon>Metastrongylidae</taxon>
        <taxon>Angiostrongylus</taxon>
    </lineage>
</organism>
<accession>A0A0K0DG23</accession>
<reference evidence="1" key="1">
    <citation type="submission" date="2012-09" db="EMBL/GenBank/DDBJ databases">
        <authorList>
            <person name="Martin A.A."/>
        </authorList>
    </citation>
    <scope>NUCLEOTIDE SEQUENCE</scope>
</reference>
<dbReference type="Proteomes" id="UP000035642">
    <property type="component" value="Unassembled WGS sequence"/>
</dbReference>
<reference evidence="2" key="2">
    <citation type="submission" date="2017-02" db="UniProtKB">
        <authorList>
            <consortium name="WormBaseParasite"/>
        </authorList>
    </citation>
    <scope>IDENTIFICATION</scope>
</reference>
<keyword evidence="1" id="KW-1185">Reference proteome</keyword>
<name>A0A0K0DG23_ANGCA</name>
<dbReference type="WBParaSite" id="ACAC_0000997201-mRNA-1">
    <property type="protein sequence ID" value="ACAC_0000997201-mRNA-1"/>
    <property type="gene ID" value="ACAC_0000997201"/>
</dbReference>
<proteinExistence type="predicted"/>
<sequence>MTHYRGMSTCTTVSIIRMLYDSMRLSKTEITL</sequence>
<dbReference type="AlphaFoldDB" id="A0A0K0DG23"/>
<protein>
    <submittedName>
        <fullName evidence="2">Uncharacterized protein</fullName>
    </submittedName>
</protein>
<evidence type="ECO:0000313" key="2">
    <source>
        <dbReference type="WBParaSite" id="ACAC_0000997201-mRNA-1"/>
    </source>
</evidence>
<evidence type="ECO:0000313" key="1">
    <source>
        <dbReference type="Proteomes" id="UP000035642"/>
    </source>
</evidence>